<dbReference type="InterPro" id="IPR012373">
    <property type="entry name" value="Ferrdict_sens_TM"/>
</dbReference>
<evidence type="ECO:0000313" key="4">
    <source>
        <dbReference type="EMBL" id="KKB57519.1"/>
    </source>
</evidence>
<dbReference type="InterPro" id="IPR032508">
    <property type="entry name" value="FecR_C"/>
</dbReference>
<feature type="transmembrane region" description="Helical" evidence="1">
    <location>
        <begin position="68"/>
        <end position="88"/>
    </location>
</feature>
<dbReference type="Gene3D" id="3.55.50.30">
    <property type="match status" value="1"/>
</dbReference>
<organism evidence="4 5">
    <name type="scientific">Parabacteroides goldsteinii DSM 19448 = WAL 12034</name>
    <dbReference type="NCBI Taxonomy" id="927665"/>
    <lineage>
        <taxon>Bacteria</taxon>
        <taxon>Pseudomonadati</taxon>
        <taxon>Bacteroidota</taxon>
        <taxon>Bacteroidia</taxon>
        <taxon>Bacteroidales</taxon>
        <taxon>Tannerellaceae</taxon>
        <taxon>Parabacteroides</taxon>
    </lineage>
</organism>
<evidence type="ECO:0000313" key="5">
    <source>
        <dbReference type="Proteomes" id="UP000033047"/>
    </source>
</evidence>
<dbReference type="STRING" id="927665.HMPREF1535_01340"/>
<dbReference type="Pfam" id="PF04773">
    <property type="entry name" value="FecR"/>
    <property type="match status" value="1"/>
</dbReference>
<dbReference type="Pfam" id="PF16344">
    <property type="entry name" value="FecR_C"/>
    <property type="match status" value="1"/>
</dbReference>
<dbReference type="RefSeq" id="WP_007655808.1">
    <property type="nucleotide sequence ID" value="NZ_KQ033912.1"/>
</dbReference>
<dbReference type="AlphaFoldDB" id="A0A0F5JII6"/>
<sequence length="367" mass="42837">MEKELLHKYFRGETSPQEEKLIMDWAEASGDNYREYLEERKIWNALLVHYYNIENKSSHTKRVSLLHLYKYAAAVAVIILTVGIYITFTNKTPDILSLQEISEPTLLINNKEHIALTQKSFSIEKKAAKIQNDHKNNKLSYLQQDKFSQQKEVMTNRLLIPHGKTYQLTLSDGTIVTLNAESELIFPSQFNPQTREVELKGEAYFQVAKNQDRPFIVHTDQLDIRVLGTTFNVSSYAEEKIMRTTLIEGSVSIEQNGSTQLIHPSEQYIYNKENDKIDIQVVDTNIYTSWTNNEYIFKNTTLEDILTQIGHWYKFQTTYEASSLKEKRFTFTIGRDASLDQIIRFINNTEEIYIERINENIHIKSIL</sequence>
<dbReference type="PIRSF" id="PIRSF018266">
    <property type="entry name" value="FecR"/>
    <property type="match status" value="1"/>
</dbReference>
<keyword evidence="1" id="KW-0472">Membrane</keyword>
<dbReference type="HOGENOM" id="CLU_050192_1_0_10"/>
<protein>
    <recommendedName>
        <fullName evidence="6">FecR protein domain-containing protein</fullName>
    </recommendedName>
</protein>
<keyword evidence="1" id="KW-0812">Transmembrane</keyword>
<dbReference type="InterPro" id="IPR006860">
    <property type="entry name" value="FecR"/>
</dbReference>
<reference evidence="4 5" key="1">
    <citation type="submission" date="2013-04" db="EMBL/GenBank/DDBJ databases">
        <title>The Genome Sequence of Parabacteroides goldsteinii DSM 19448.</title>
        <authorList>
            <consortium name="The Broad Institute Genomics Platform"/>
            <person name="Earl A."/>
            <person name="Ward D."/>
            <person name="Feldgarden M."/>
            <person name="Gevers D."/>
            <person name="Martens E."/>
            <person name="Sakamoto M."/>
            <person name="Benno Y."/>
            <person name="Song Y."/>
            <person name="Liu C."/>
            <person name="Lee J."/>
            <person name="Bolanos M."/>
            <person name="Vaisanen M.L."/>
            <person name="Finegold S.M."/>
            <person name="Walker B."/>
            <person name="Young S."/>
            <person name="Zeng Q."/>
            <person name="Gargeya S."/>
            <person name="Fitzgerald M."/>
            <person name="Haas B."/>
            <person name="Abouelleil A."/>
            <person name="Allen A.W."/>
            <person name="Alvarado L."/>
            <person name="Arachchi H.M."/>
            <person name="Berlin A.M."/>
            <person name="Chapman S.B."/>
            <person name="Gainer-Dewar J."/>
            <person name="Goldberg J."/>
            <person name="Griggs A."/>
            <person name="Gujja S."/>
            <person name="Hansen M."/>
            <person name="Howarth C."/>
            <person name="Imamovic A."/>
            <person name="Ireland A."/>
            <person name="Larimer J."/>
            <person name="McCowan C."/>
            <person name="Murphy C."/>
            <person name="Pearson M."/>
            <person name="Poon T.W."/>
            <person name="Priest M."/>
            <person name="Roberts A."/>
            <person name="Saif S."/>
            <person name="Shea T."/>
            <person name="Sisk P."/>
            <person name="Sykes S."/>
            <person name="Wortman J."/>
            <person name="Nusbaum C."/>
            <person name="Birren B."/>
        </authorList>
    </citation>
    <scope>NUCLEOTIDE SEQUENCE [LARGE SCALE GENOMIC DNA]</scope>
    <source>
        <strain evidence="4 5">DSM 19448</strain>
    </source>
</reference>
<dbReference type="Gene3D" id="2.60.120.1440">
    <property type="match status" value="1"/>
</dbReference>
<accession>A0A0F5JII6</accession>
<evidence type="ECO:0000259" key="3">
    <source>
        <dbReference type="Pfam" id="PF16344"/>
    </source>
</evidence>
<comment type="caution">
    <text evidence="4">The sequence shown here is derived from an EMBL/GenBank/DDBJ whole genome shotgun (WGS) entry which is preliminary data.</text>
</comment>
<feature type="domain" description="FecR protein" evidence="2">
    <location>
        <begin position="162"/>
        <end position="251"/>
    </location>
</feature>
<feature type="domain" description="Protein FecR C-terminal" evidence="3">
    <location>
        <begin position="295"/>
        <end position="362"/>
    </location>
</feature>
<evidence type="ECO:0008006" key="6">
    <source>
        <dbReference type="Google" id="ProtNLM"/>
    </source>
</evidence>
<dbReference type="FunFam" id="2.60.120.1440:FF:000001">
    <property type="entry name" value="Putative anti-sigma factor"/>
    <property type="match status" value="1"/>
</dbReference>
<gene>
    <name evidence="4" type="ORF">HMPREF1535_01340</name>
</gene>
<dbReference type="PANTHER" id="PTHR30273">
    <property type="entry name" value="PERIPLASMIC SIGNAL SENSOR AND SIGMA FACTOR ACTIVATOR FECR-RELATED"/>
    <property type="match status" value="1"/>
</dbReference>
<dbReference type="PANTHER" id="PTHR30273:SF2">
    <property type="entry name" value="PROTEIN FECR"/>
    <property type="match status" value="1"/>
</dbReference>
<evidence type="ECO:0000259" key="2">
    <source>
        <dbReference type="Pfam" id="PF04773"/>
    </source>
</evidence>
<name>A0A0F5JII6_9BACT</name>
<dbReference type="PATRIC" id="fig|927665.4.peg.1369"/>
<dbReference type="Proteomes" id="UP000033047">
    <property type="component" value="Unassembled WGS sequence"/>
</dbReference>
<dbReference type="EMBL" id="AQHV01000009">
    <property type="protein sequence ID" value="KKB57519.1"/>
    <property type="molecule type" value="Genomic_DNA"/>
</dbReference>
<evidence type="ECO:0000256" key="1">
    <source>
        <dbReference type="SAM" id="Phobius"/>
    </source>
</evidence>
<proteinExistence type="predicted"/>
<dbReference type="GO" id="GO:0016989">
    <property type="term" value="F:sigma factor antagonist activity"/>
    <property type="evidence" value="ECO:0007669"/>
    <property type="project" value="TreeGrafter"/>
</dbReference>
<keyword evidence="1" id="KW-1133">Transmembrane helix</keyword>